<evidence type="ECO:0000313" key="2">
    <source>
        <dbReference type="EMBL" id="PIR47658.1"/>
    </source>
</evidence>
<dbReference type="Gene3D" id="3.40.50.150">
    <property type="entry name" value="Vaccinia Virus protein VP39"/>
    <property type="match status" value="1"/>
</dbReference>
<protein>
    <recommendedName>
        <fullName evidence="1">Methyltransferase type 11 domain-containing protein</fullName>
    </recommendedName>
</protein>
<dbReference type="InterPro" id="IPR029063">
    <property type="entry name" value="SAM-dependent_MTases_sf"/>
</dbReference>
<comment type="caution">
    <text evidence="2">The sequence shown here is derived from an EMBL/GenBank/DDBJ whole genome shotgun (WGS) entry which is preliminary data.</text>
</comment>
<accession>A0A2H0RMD0</accession>
<feature type="domain" description="Methyltransferase type 11" evidence="1">
    <location>
        <begin position="41"/>
        <end position="140"/>
    </location>
</feature>
<evidence type="ECO:0000313" key="3">
    <source>
        <dbReference type="Proteomes" id="UP000230084"/>
    </source>
</evidence>
<gene>
    <name evidence="2" type="ORF">COV06_02480</name>
</gene>
<dbReference type="CDD" id="cd02440">
    <property type="entry name" value="AdoMet_MTases"/>
    <property type="match status" value="1"/>
</dbReference>
<dbReference type="Pfam" id="PF08241">
    <property type="entry name" value="Methyltransf_11"/>
    <property type="match status" value="1"/>
</dbReference>
<dbReference type="EMBL" id="PCYM01000004">
    <property type="protein sequence ID" value="PIR47658.1"/>
    <property type="molecule type" value="Genomic_DNA"/>
</dbReference>
<proteinExistence type="predicted"/>
<name>A0A2H0RMD0_9BACT</name>
<reference evidence="2 3" key="1">
    <citation type="submission" date="2017-09" db="EMBL/GenBank/DDBJ databases">
        <title>Depth-based differentiation of microbial function through sediment-hosted aquifers and enrichment of novel symbionts in the deep terrestrial subsurface.</title>
        <authorList>
            <person name="Probst A.J."/>
            <person name="Ladd B."/>
            <person name="Jarett J.K."/>
            <person name="Geller-Mcgrath D.E."/>
            <person name="Sieber C.M."/>
            <person name="Emerson J.B."/>
            <person name="Anantharaman K."/>
            <person name="Thomas B.C."/>
            <person name="Malmstrom R."/>
            <person name="Stieglmeier M."/>
            <person name="Klingl A."/>
            <person name="Woyke T."/>
            <person name="Ryan C.M."/>
            <person name="Banfield J.F."/>
        </authorList>
    </citation>
    <scope>NUCLEOTIDE SEQUENCE [LARGE SCALE GENOMIC DNA]</scope>
    <source>
        <strain evidence="2">CG10_big_fil_rev_8_21_14_0_10_50_16</strain>
    </source>
</reference>
<dbReference type="InterPro" id="IPR013216">
    <property type="entry name" value="Methyltransf_11"/>
</dbReference>
<dbReference type="SUPFAM" id="SSF53335">
    <property type="entry name" value="S-adenosyl-L-methionine-dependent methyltransferases"/>
    <property type="match status" value="1"/>
</dbReference>
<dbReference type="GO" id="GO:0008757">
    <property type="term" value="F:S-adenosylmethionine-dependent methyltransferase activity"/>
    <property type="evidence" value="ECO:0007669"/>
    <property type="project" value="InterPro"/>
</dbReference>
<dbReference type="AlphaFoldDB" id="A0A2H0RMD0"/>
<evidence type="ECO:0000259" key="1">
    <source>
        <dbReference type="Pfam" id="PF08241"/>
    </source>
</evidence>
<sequence>MDTADYWSKKHTAFGQVSEPLPLNLFVEQCLGFIDSQGRLLNLGAGQGEDSIFFAQHGFTVVTTDISQVAIDLSRERAMLAAEETIAHLVVDVRNVLPFEDEVFEIVFSNLGLHYFSEKETRGIFNEIHRVLASKGKFCFTMNNRHDPATNTMKQIEEGLYLDQERDIEKSYFSLDQIRRLLRGLFVIELLDVEGVSPFKDSAIGLTRCIARKI</sequence>
<organism evidence="2 3">
    <name type="scientific">Candidatus Uhrbacteria bacterium CG10_big_fil_rev_8_21_14_0_10_50_16</name>
    <dbReference type="NCBI Taxonomy" id="1975039"/>
    <lineage>
        <taxon>Bacteria</taxon>
        <taxon>Candidatus Uhriibacteriota</taxon>
    </lineage>
</organism>
<dbReference type="Proteomes" id="UP000230084">
    <property type="component" value="Unassembled WGS sequence"/>
</dbReference>